<keyword evidence="2" id="KW-1185">Reference proteome</keyword>
<dbReference type="Proteomes" id="UP001152523">
    <property type="component" value="Unassembled WGS sequence"/>
</dbReference>
<evidence type="ECO:0000313" key="2">
    <source>
        <dbReference type="Proteomes" id="UP001152523"/>
    </source>
</evidence>
<evidence type="ECO:0008006" key="3">
    <source>
        <dbReference type="Google" id="ProtNLM"/>
    </source>
</evidence>
<protein>
    <recommendedName>
        <fullName evidence="3">Endonuclease/exonuclease/phosphatase domain-containing protein</fullName>
    </recommendedName>
</protein>
<dbReference type="AlphaFoldDB" id="A0AAV0EV47"/>
<sequence length="263" mass="29847">MVCGDFNCICAPNERVGPTPPTAYLMQHLMDFKVSASLHDAPSTGEFFTWNKGTLWAKLDRVLINDVWALNSVGCRVHFHEMEVEFDHMASVVSILLNSSPKPKPFKFFNMWLKHHDFANILVQHWNMTCVGSAQYLLVKKLKGLKRPLKLLNATEFGHISNKAKRAKDDFKAAHRMLLLDPTNEELKARVGETSRKAIFLCEAETSFFQQRAKATHILEADKGTKYFHAIVKRNLARNAITSLTLEDGSGSESRTGWEWIDA</sequence>
<accession>A0AAV0EV47</accession>
<dbReference type="InterPro" id="IPR036691">
    <property type="entry name" value="Endo/exonu/phosph_ase_sf"/>
</dbReference>
<dbReference type="PANTHER" id="PTHR33710:SF71">
    <property type="entry name" value="ENDONUCLEASE_EXONUCLEASE_PHOSPHATASE DOMAIN-CONTAINING PROTEIN"/>
    <property type="match status" value="1"/>
</dbReference>
<organism evidence="1 2">
    <name type="scientific">Cuscuta epithymum</name>
    <dbReference type="NCBI Taxonomy" id="186058"/>
    <lineage>
        <taxon>Eukaryota</taxon>
        <taxon>Viridiplantae</taxon>
        <taxon>Streptophyta</taxon>
        <taxon>Embryophyta</taxon>
        <taxon>Tracheophyta</taxon>
        <taxon>Spermatophyta</taxon>
        <taxon>Magnoliopsida</taxon>
        <taxon>eudicotyledons</taxon>
        <taxon>Gunneridae</taxon>
        <taxon>Pentapetalae</taxon>
        <taxon>asterids</taxon>
        <taxon>lamiids</taxon>
        <taxon>Solanales</taxon>
        <taxon>Convolvulaceae</taxon>
        <taxon>Cuscuteae</taxon>
        <taxon>Cuscuta</taxon>
        <taxon>Cuscuta subgen. Cuscuta</taxon>
    </lineage>
</organism>
<evidence type="ECO:0000313" key="1">
    <source>
        <dbReference type="EMBL" id="CAH9127004.1"/>
    </source>
</evidence>
<proteinExistence type="predicted"/>
<name>A0AAV0EV47_9ASTE</name>
<gene>
    <name evidence="1" type="ORF">CEPIT_LOCUS27976</name>
</gene>
<dbReference type="EMBL" id="CAMAPF010000945">
    <property type="protein sequence ID" value="CAH9127004.1"/>
    <property type="molecule type" value="Genomic_DNA"/>
</dbReference>
<dbReference type="Gene3D" id="3.60.10.10">
    <property type="entry name" value="Endonuclease/exonuclease/phosphatase"/>
    <property type="match status" value="1"/>
</dbReference>
<dbReference type="SUPFAM" id="SSF56219">
    <property type="entry name" value="DNase I-like"/>
    <property type="match status" value="1"/>
</dbReference>
<dbReference type="PANTHER" id="PTHR33710">
    <property type="entry name" value="BNAC02G09200D PROTEIN"/>
    <property type="match status" value="1"/>
</dbReference>
<reference evidence="1" key="1">
    <citation type="submission" date="2022-07" db="EMBL/GenBank/DDBJ databases">
        <authorList>
            <person name="Macas J."/>
            <person name="Novak P."/>
            <person name="Neumann P."/>
        </authorList>
    </citation>
    <scope>NUCLEOTIDE SEQUENCE</scope>
</reference>
<comment type="caution">
    <text evidence="1">The sequence shown here is derived from an EMBL/GenBank/DDBJ whole genome shotgun (WGS) entry which is preliminary data.</text>
</comment>